<comment type="caution">
    <text evidence="1">The sequence shown here is derived from an EMBL/GenBank/DDBJ whole genome shotgun (WGS) entry which is preliminary data.</text>
</comment>
<dbReference type="AlphaFoldDB" id="K6YUK3"/>
<keyword evidence="2" id="KW-1185">Reference proteome</keyword>
<dbReference type="STRING" id="493475.GARC_4895"/>
<proteinExistence type="predicted"/>
<organism evidence="1 2">
    <name type="scientific">Paraglaciecola arctica BSs20135</name>
    <dbReference type="NCBI Taxonomy" id="493475"/>
    <lineage>
        <taxon>Bacteria</taxon>
        <taxon>Pseudomonadati</taxon>
        <taxon>Pseudomonadota</taxon>
        <taxon>Gammaproteobacteria</taxon>
        <taxon>Alteromonadales</taxon>
        <taxon>Alteromonadaceae</taxon>
        <taxon>Paraglaciecola</taxon>
    </lineage>
</organism>
<sequence>MNGTKIKTLFAVNQHLTSGILIGNRLTSRGYQMSIRVST</sequence>
<evidence type="ECO:0000313" key="2">
    <source>
        <dbReference type="Proteomes" id="UP000006327"/>
    </source>
</evidence>
<evidence type="ECO:0000313" key="1">
    <source>
        <dbReference type="EMBL" id="GAC21832.1"/>
    </source>
</evidence>
<dbReference type="EMBL" id="BAEO01000065">
    <property type="protein sequence ID" value="GAC21832.1"/>
    <property type="molecule type" value="Genomic_DNA"/>
</dbReference>
<gene>
    <name evidence="1" type="ORF">GARC_4895</name>
</gene>
<protein>
    <submittedName>
        <fullName evidence="1">Uncharacterized protein</fullName>
    </submittedName>
</protein>
<accession>K6YUK3</accession>
<dbReference type="Proteomes" id="UP000006327">
    <property type="component" value="Unassembled WGS sequence"/>
</dbReference>
<name>K6YUK3_9ALTE</name>
<reference evidence="1 2" key="1">
    <citation type="journal article" date="2017" name="Antonie Van Leeuwenhoek">
        <title>Rhizobium rhizosphaerae sp. nov., a novel species isolated from rice rhizosphere.</title>
        <authorList>
            <person name="Zhao J.J."/>
            <person name="Zhang J."/>
            <person name="Zhang R.J."/>
            <person name="Zhang C.W."/>
            <person name="Yin H.Q."/>
            <person name="Zhang X.X."/>
        </authorList>
    </citation>
    <scope>NUCLEOTIDE SEQUENCE [LARGE SCALE GENOMIC DNA]</scope>
    <source>
        <strain evidence="1 2">BSs20135</strain>
    </source>
</reference>